<dbReference type="AlphaFoldDB" id="A0A1X1ZM27"/>
<proteinExistence type="predicted"/>
<protein>
    <recommendedName>
        <fullName evidence="3">Luciferase-like domain-containing protein</fullName>
    </recommendedName>
</protein>
<dbReference type="STRING" id="153971.AWC19_09840"/>
<reference evidence="1 2" key="1">
    <citation type="submission" date="2016-01" db="EMBL/GenBank/DDBJ databases">
        <title>The new phylogeny of the genus Mycobacterium.</title>
        <authorList>
            <person name="Tarcisio F."/>
            <person name="Conor M."/>
            <person name="Antonella G."/>
            <person name="Elisabetta G."/>
            <person name="Giulia F.S."/>
            <person name="Sara T."/>
            <person name="Anna F."/>
            <person name="Clotilde B."/>
            <person name="Roberto B."/>
            <person name="Veronica D.S."/>
            <person name="Fabio R."/>
            <person name="Monica P."/>
            <person name="Olivier J."/>
            <person name="Enrico T."/>
            <person name="Nicola S."/>
        </authorList>
    </citation>
    <scope>NUCLEOTIDE SEQUENCE [LARGE SCALE GENOMIC DNA]</scope>
    <source>
        <strain evidence="1 2">DSM 44572</strain>
    </source>
</reference>
<dbReference type="RefSeq" id="WP_085078718.1">
    <property type="nucleotide sequence ID" value="NZ_LQPJ01000102.1"/>
</dbReference>
<evidence type="ECO:0000313" key="1">
    <source>
        <dbReference type="EMBL" id="ORW24400.1"/>
    </source>
</evidence>
<dbReference type="InterPro" id="IPR036661">
    <property type="entry name" value="Luciferase-like_sf"/>
</dbReference>
<dbReference type="Gene3D" id="3.20.20.30">
    <property type="entry name" value="Luciferase-like domain"/>
    <property type="match status" value="1"/>
</dbReference>
<comment type="caution">
    <text evidence="1">The sequence shown here is derived from an EMBL/GenBank/DDBJ whole genome shotgun (WGS) entry which is preliminary data.</text>
</comment>
<organism evidence="1 2">
    <name type="scientific">Mycobacterium palustre</name>
    <dbReference type="NCBI Taxonomy" id="153971"/>
    <lineage>
        <taxon>Bacteria</taxon>
        <taxon>Bacillati</taxon>
        <taxon>Actinomycetota</taxon>
        <taxon>Actinomycetes</taxon>
        <taxon>Mycobacteriales</taxon>
        <taxon>Mycobacteriaceae</taxon>
        <taxon>Mycobacterium</taxon>
        <taxon>Mycobacterium simiae complex</taxon>
    </lineage>
</organism>
<dbReference type="SUPFAM" id="SSF51679">
    <property type="entry name" value="Bacterial luciferase-like"/>
    <property type="match status" value="1"/>
</dbReference>
<name>A0A1X1ZM27_9MYCO</name>
<dbReference type="EMBL" id="LQPJ01000102">
    <property type="protein sequence ID" value="ORW24400.1"/>
    <property type="molecule type" value="Genomic_DNA"/>
</dbReference>
<dbReference type="GO" id="GO:0016705">
    <property type="term" value="F:oxidoreductase activity, acting on paired donors, with incorporation or reduction of molecular oxygen"/>
    <property type="evidence" value="ECO:0007669"/>
    <property type="project" value="InterPro"/>
</dbReference>
<sequence>MTMCDVDIDLTQSRPLRLGIALSDGIHWDSDAAAERIRGVDLADIARKSVNRRRDQPDVDVVADIDIVIAAEARTARAMLDASFDETRERTLLYVGTPSGLASLITDIHALGIVDGAVLIPRTTQAAILIRDAVLPLLQTSLQLPAPGREARPA</sequence>
<dbReference type="Proteomes" id="UP000193529">
    <property type="component" value="Unassembled WGS sequence"/>
</dbReference>
<accession>A0A1X1ZM27</accession>
<evidence type="ECO:0000313" key="2">
    <source>
        <dbReference type="Proteomes" id="UP000193529"/>
    </source>
</evidence>
<keyword evidence="2" id="KW-1185">Reference proteome</keyword>
<evidence type="ECO:0008006" key="3">
    <source>
        <dbReference type="Google" id="ProtNLM"/>
    </source>
</evidence>
<gene>
    <name evidence="1" type="ORF">AWC19_09840</name>
</gene>
<dbReference type="OrthoDB" id="4530034at2"/>